<keyword evidence="2" id="KW-1185">Reference proteome</keyword>
<accession>A0ABS5TUI8</accession>
<name>A0ABS5TUI8_9CELL</name>
<dbReference type="EMBL" id="JAHBOH010000001">
    <property type="protein sequence ID" value="MBT0992784.1"/>
    <property type="molecule type" value="Genomic_DNA"/>
</dbReference>
<proteinExistence type="predicted"/>
<gene>
    <name evidence="1" type="ORF">KIN34_00570</name>
</gene>
<evidence type="ECO:0000313" key="1">
    <source>
        <dbReference type="EMBL" id="MBT0992784.1"/>
    </source>
</evidence>
<protein>
    <submittedName>
        <fullName evidence="1">Zf-HC2 domain-containing protein</fullName>
    </submittedName>
</protein>
<organism evidence="1 2">
    <name type="scientific">Cellulomonas fulva</name>
    <dbReference type="NCBI Taxonomy" id="2835530"/>
    <lineage>
        <taxon>Bacteria</taxon>
        <taxon>Bacillati</taxon>
        <taxon>Actinomycetota</taxon>
        <taxon>Actinomycetes</taxon>
        <taxon>Micrococcales</taxon>
        <taxon>Cellulomonadaceae</taxon>
        <taxon>Cellulomonas</taxon>
    </lineage>
</organism>
<dbReference type="Proteomes" id="UP000722125">
    <property type="component" value="Unassembled WGS sequence"/>
</dbReference>
<comment type="caution">
    <text evidence="1">The sequence shown here is derived from an EMBL/GenBank/DDBJ whole genome shotgun (WGS) entry which is preliminary data.</text>
</comment>
<sequence length="320" mass="32357">MSHLGSRISALVDGQLSVDATERALAHVASCALCAEALAHARAARRALAECADDVPPAPDLTARLLSLASSAPAPSAVPPPPPRDPFAPPSLTVPALHGRQARALRGDVAAHRSVSRIAATSLAGVGALAAMLFVMGEQPAVVPVGHPGTDLDLLGSAAAATSARTTALADGMPAGLAGQDGQEVAAALRDGGWSFPTSLPTGWSVADVRWSDETDGAPVLEVDLAGPEGTLVVTEQEGRLDLAALDGADVIEVGGRQAYVLSYAPWHAVWQCDDTVVQVVAGGDASSIVAAFPGGAYDDGVPARIWRGWSTVTGALEGS</sequence>
<evidence type="ECO:0000313" key="2">
    <source>
        <dbReference type="Proteomes" id="UP000722125"/>
    </source>
</evidence>
<reference evidence="1 2" key="1">
    <citation type="submission" date="2021-05" db="EMBL/GenBank/DDBJ databases">
        <title>Description of Cellulomonas sp. DKR-3 sp. nov.</title>
        <authorList>
            <person name="Dahal R.H."/>
            <person name="Chaudhary D.K."/>
        </authorList>
    </citation>
    <scope>NUCLEOTIDE SEQUENCE [LARGE SCALE GENOMIC DNA]</scope>
    <source>
        <strain evidence="1 2">DKR-3</strain>
    </source>
</reference>
<dbReference type="RefSeq" id="WP_214345790.1">
    <property type="nucleotide sequence ID" value="NZ_JAHBOH010000001.1"/>
</dbReference>